<organism evidence="2 3">
    <name type="scientific">Streptomyces levis</name>
    <dbReference type="NCBI Taxonomy" id="285566"/>
    <lineage>
        <taxon>Bacteria</taxon>
        <taxon>Bacillati</taxon>
        <taxon>Actinomycetota</taxon>
        <taxon>Actinomycetes</taxon>
        <taxon>Kitasatosporales</taxon>
        <taxon>Streptomycetaceae</taxon>
        <taxon>Streptomyces</taxon>
    </lineage>
</organism>
<sequence length="67" mass="7068">MRSGCARPRTHRSRTTAVHAAVRGAVTGVERGGTAAQAALRRMTGTLIGREPGPPTCEKGWVRQSSP</sequence>
<protein>
    <submittedName>
        <fullName evidence="2">Uncharacterized protein</fullName>
    </submittedName>
</protein>
<dbReference type="EMBL" id="BAAATM010000028">
    <property type="protein sequence ID" value="GAA2558755.1"/>
    <property type="molecule type" value="Genomic_DNA"/>
</dbReference>
<gene>
    <name evidence="2" type="ORF">GCM10010423_70880</name>
</gene>
<comment type="caution">
    <text evidence="2">The sequence shown here is derived from an EMBL/GenBank/DDBJ whole genome shotgun (WGS) entry which is preliminary data.</text>
</comment>
<proteinExistence type="predicted"/>
<reference evidence="3" key="1">
    <citation type="journal article" date="2019" name="Int. J. Syst. Evol. Microbiol.">
        <title>The Global Catalogue of Microorganisms (GCM) 10K type strain sequencing project: providing services to taxonomists for standard genome sequencing and annotation.</title>
        <authorList>
            <consortium name="The Broad Institute Genomics Platform"/>
            <consortium name="The Broad Institute Genome Sequencing Center for Infectious Disease"/>
            <person name="Wu L."/>
            <person name="Ma J."/>
        </authorList>
    </citation>
    <scope>NUCLEOTIDE SEQUENCE [LARGE SCALE GENOMIC DNA]</scope>
    <source>
        <strain evidence="3">JCM 6924</strain>
    </source>
</reference>
<dbReference type="Proteomes" id="UP001501095">
    <property type="component" value="Unassembled WGS sequence"/>
</dbReference>
<evidence type="ECO:0000256" key="1">
    <source>
        <dbReference type="SAM" id="MobiDB-lite"/>
    </source>
</evidence>
<evidence type="ECO:0000313" key="2">
    <source>
        <dbReference type="EMBL" id="GAA2558755.1"/>
    </source>
</evidence>
<feature type="region of interest" description="Disordered" evidence="1">
    <location>
        <begin position="47"/>
        <end position="67"/>
    </location>
</feature>
<keyword evidence="3" id="KW-1185">Reference proteome</keyword>
<accession>A0ABP6BDD4</accession>
<name>A0ABP6BDD4_9ACTN</name>
<evidence type="ECO:0000313" key="3">
    <source>
        <dbReference type="Proteomes" id="UP001501095"/>
    </source>
</evidence>